<keyword evidence="3" id="KW-1003">Cell membrane</keyword>
<feature type="transmembrane region" description="Helical" evidence="7">
    <location>
        <begin position="108"/>
        <end position="129"/>
    </location>
</feature>
<dbReference type="PROSITE" id="PS50928">
    <property type="entry name" value="ABC_TM1"/>
    <property type="match status" value="1"/>
</dbReference>
<evidence type="ECO:0000256" key="7">
    <source>
        <dbReference type="RuleBase" id="RU363032"/>
    </source>
</evidence>
<evidence type="ECO:0000256" key="4">
    <source>
        <dbReference type="ARBA" id="ARBA00022692"/>
    </source>
</evidence>
<keyword evidence="4 7" id="KW-0812">Transmembrane</keyword>
<dbReference type="CDD" id="cd06261">
    <property type="entry name" value="TM_PBP2"/>
    <property type="match status" value="1"/>
</dbReference>
<feature type="transmembrane region" description="Helical" evidence="7">
    <location>
        <begin position="226"/>
        <end position="249"/>
    </location>
</feature>
<dbReference type="Gene3D" id="1.10.3720.10">
    <property type="entry name" value="MetI-like"/>
    <property type="match status" value="1"/>
</dbReference>
<dbReference type="AlphaFoldDB" id="A0A1M7UEF0"/>
<protein>
    <submittedName>
        <fullName evidence="9">NitT/TauT family transport system permease protein</fullName>
    </submittedName>
</protein>
<feature type="transmembrane region" description="Helical" evidence="7">
    <location>
        <begin position="20"/>
        <end position="37"/>
    </location>
</feature>
<dbReference type="OrthoDB" id="8138334at2"/>
<feature type="transmembrane region" description="Helical" evidence="7">
    <location>
        <begin position="178"/>
        <end position="206"/>
    </location>
</feature>
<keyword evidence="10" id="KW-1185">Reference proteome</keyword>
<proteinExistence type="inferred from homology"/>
<evidence type="ECO:0000313" key="9">
    <source>
        <dbReference type="EMBL" id="SHN81368.1"/>
    </source>
</evidence>
<comment type="similarity">
    <text evidence="7">Belongs to the binding-protein-dependent transport system permease family.</text>
</comment>
<evidence type="ECO:0000256" key="6">
    <source>
        <dbReference type="ARBA" id="ARBA00023136"/>
    </source>
</evidence>
<evidence type="ECO:0000256" key="2">
    <source>
        <dbReference type="ARBA" id="ARBA00022448"/>
    </source>
</evidence>
<feature type="domain" description="ABC transmembrane type-1" evidence="8">
    <location>
        <begin position="69"/>
        <end position="249"/>
    </location>
</feature>
<evidence type="ECO:0000256" key="3">
    <source>
        <dbReference type="ARBA" id="ARBA00022475"/>
    </source>
</evidence>
<feature type="transmembrane region" description="Helical" evidence="7">
    <location>
        <begin position="75"/>
        <end position="96"/>
    </location>
</feature>
<dbReference type="GO" id="GO:0055085">
    <property type="term" value="P:transmembrane transport"/>
    <property type="evidence" value="ECO:0007669"/>
    <property type="project" value="InterPro"/>
</dbReference>
<keyword evidence="6 7" id="KW-0472">Membrane</keyword>
<gene>
    <name evidence="9" type="ORF">SAMN05444170_4701</name>
</gene>
<sequence>MSELSFDHKQKLIPRRHFRAFDAVVLTLLMLTFWQVIGSWTQGVAVSPPLPTLVYLGDLLATPMFWDHAAATLEAFLLAFVLSALIGLVLGLIFGIRRFTGEVAEPILAGFYTIPKVTLYPVVLLLFGLGMSAKVAFGVMHGLVPMTLFTLGAVRNLPPVLIRTARVLRLSPGRTMRWVLVPACLPDIVNGLRISFSLSLLGVLIGEMFSSQRGLGFLLVNGMAQHNVPLSTAVVTVIVVMAIAANTLMLRIGKRFAQRADTVAG</sequence>
<keyword evidence="5 7" id="KW-1133">Transmembrane helix</keyword>
<dbReference type="GO" id="GO:0005886">
    <property type="term" value="C:plasma membrane"/>
    <property type="evidence" value="ECO:0007669"/>
    <property type="project" value="UniProtKB-SubCell"/>
</dbReference>
<name>A0A1M7UEF0_9BRAD</name>
<dbReference type="RefSeq" id="WP_072821435.1">
    <property type="nucleotide sequence ID" value="NZ_LT670849.1"/>
</dbReference>
<dbReference type="PANTHER" id="PTHR30151:SF0">
    <property type="entry name" value="ABC TRANSPORTER PERMEASE PROTEIN MJ0413-RELATED"/>
    <property type="match status" value="1"/>
</dbReference>
<feature type="transmembrane region" description="Helical" evidence="7">
    <location>
        <begin position="135"/>
        <end position="157"/>
    </location>
</feature>
<reference evidence="10" key="1">
    <citation type="submission" date="2016-11" db="EMBL/GenBank/DDBJ databases">
        <authorList>
            <person name="Varghese N."/>
            <person name="Submissions S."/>
        </authorList>
    </citation>
    <scope>NUCLEOTIDE SEQUENCE [LARGE SCALE GENOMIC DNA]</scope>
    <source>
        <strain evidence="10">GAS401</strain>
    </source>
</reference>
<dbReference type="Proteomes" id="UP000184096">
    <property type="component" value="Chromosome I"/>
</dbReference>
<evidence type="ECO:0000313" key="10">
    <source>
        <dbReference type="Proteomes" id="UP000184096"/>
    </source>
</evidence>
<dbReference type="SUPFAM" id="SSF161098">
    <property type="entry name" value="MetI-like"/>
    <property type="match status" value="1"/>
</dbReference>
<accession>A0A1M7UEF0</accession>
<evidence type="ECO:0000256" key="1">
    <source>
        <dbReference type="ARBA" id="ARBA00004651"/>
    </source>
</evidence>
<dbReference type="EMBL" id="LT670849">
    <property type="protein sequence ID" value="SHN81368.1"/>
    <property type="molecule type" value="Genomic_DNA"/>
</dbReference>
<comment type="subcellular location">
    <subcellularLocation>
        <location evidence="1 7">Cell membrane</location>
        <topology evidence="1 7">Multi-pass membrane protein</topology>
    </subcellularLocation>
</comment>
<evidence type="ECO:0000259" key="8">
    <source>
        <dbReference type="PROSITE" id="PS50928"/>
    </source>
</evidence>
<dbReference type="Pfam" id="PF00528">
    <property type="entry name" value="BPD_transp_1"/>
    <property type="match status" value="1"/>
</dbReference>
<organism evidence="9 10">
    <name type="scientific">Bradyrhizobium erythrophlei</name>
    <dbReference type="NCBI Taxonomy" id="1437360"/>
    <lineage>
        <taxon>Bacteria</taxon>
        <taxon>Pseudomonadati</taxon>
        <taxon>Pseudomonadota</taxon>
        <taxon>Alphaproteobacteria</taxon>
        <taxon>Hyphomicrobiales</taxon>
        <taxon>Nitrobacteraceae</taxon>
        <taxon>Bradyrhizobium</taxon>
    </lineage>
</organism>
<dbReference type="InterPro" id="IPR035906">
    <property type="entry name" value="MetI-like_sf"/>
</dbReference>
<evidence type="ECO:0000256" key="5">
    <source>
        <dbReference type="ARBA" id="ARBA00022989"/>
    </source>
</evidence>
<keyword evidence="2 7" id="KW-0813">Transport</keyword>
<dbReference type="InterPro" id="IPR000515">
    <property type="entry name" value="MetI-like"/>
</dbReference>
<dbReference type="PANTHER" id="PTHR30151">
    <property type="entry name" value="ALKANE SULFONATE ABC TRANSPORTER-RELATED, MEMBRANE SUBUNIT"/>
    <property type="match status" value="1"/>
</dbReference>